<dbReference type="Proteomes" id="UP000244932">
    <property type="component" value="Unassembled WGS sequence"/>
</dbReference>
<dbReference type="Gene3D" id="3.10.180.10">
    <property type="entry name" value="2,3-Dihydroxybiphenyl 1,2-Dioxygenase, domain 1"/>
    <property type="match status" value="1"/>
</dbReference>
<dbReference type="RefSeq" id="WP_108780512.1">
    <property type="nucleotide sequence ID" value="NZ_OMKW01000001.1"/>
</dbReference>
<dbReference type="EMBL" id="OMKW01000001">
    <property type="protein sequence ID" value="SPF27731.1"/>
    <property type="molecule type" value="Genomic_DNA"/>
</dbReference>
<dbReference type="InterPro" id="IPR029068">
    <property type="entry name" value="Glyas_Bleomycin-R_OHBP_Dase"/>
</dbReference>
<name>A0A2R8A668_9RHOB</name>
<keyword evidence="2" id="KW-1185">Reference proteome</keyword>
<dbReference type="SUPFAM" id="SSF54593">
    <property type="entry name" value="Glyoxalase/Bleomycin resistance protein/Dihydroxybiphenyl dioxygenase"/>
    <property type="match status" value="1"/>
</dbReference>
<reference evidence="1 2" key="1">
    <citation type="submission" date="2018-03" db="EMBL/GenBank/DDBJ databases">
        <authorList>
            <person name="Keele B.F."/>
        </authorList>
    </citation>
    <scope>NUCLEOTIDE SEQUENCE [LARGE SCALE GENOMIC DNA]</scope>
    <source>
        <strain evidence="1 2">CeCT 8812</strain>
    </source>
</reference>
<sequence>MTLLGIRFCHVAEDGIAGQMADALRGLGLSETDMGGAGDAFSGAVFPSEGKSWVELWAAADGMPAGTMLQFVVDDADAHADLARAAGLEPQGPMDMHGERIYHLTLPGGLPCAFLSARPAAN</sequence>
<evidence type="ECO:0000313" key="1">
    <source>
        <dbReference type="EMBL" id="SPF27731.1"/>
    </source>
</evidence>
<dbReference type="OrthoDB" id="2691474at2"/>
<protein>
    <recommendedName>
        <fullName evidence="3">VOC domain-containing protein</fullName>
    </recommendedName>
</protein>
<accession>A0A2R8A668</accession>
<organism evidence="1 2">
    <name type="scientific">Pontivivens insulae</name>
    <dbReference type="NCBI Taxonomy" id="1639689"/>
    <lineage>
        <taxon>Bacteria</taxon>
        <taxon>Pseudomonadati</taxon>
        <taxon>Pseudomonadota</taxon>
        <taxon>Alphaproteobacteria</taxon>
        <taxon>Rhodobacterales</taxon>
        <taxon>Paracoccaceae</taxon>
        <taxon>Pontivivens</taxon>
    </lineage>
</organism>
<proteinExistence type="predicted"/>
<gene>
    <name evidence="1" type="ORF">POI8812_00024</name>
</gene>
<dbReference type="AlphaFoldDB" id="A0A2R8A668"/>
<evidence type="ECO:0008006" key="3">
    <source>
        <dbReference type="Google" id="ProtNLM"/>
    </source>
</evidence>
<evidence type="ECO:0000313" key="2">
    <source>
        <dbReference type="Proteomes" id="UP000244932"/>
    </source>
</evidence>